<name>A0A1G8P8R7_9GAMM</name>
<dbReference type="OrthoDB" id="7061261at2"/>
<comment type="catalytic activity">
    <reaction evidence="2">
        <text>a 3'-end 2',3'-cyclophospho-ribonucleotide-RNA + H2O = a 3'-end 2'-phospho-ribonucleotide-RNA + H(+)</text>
        <dbReference type="Rhea" id="RHEA:11828"/>
        <dbReference type="Rhea" id="RHEA-COMP:10464"/>
        <dbReference type="Rhea" id="RHEA-COMP:17353"/>
        <dbReference type="ChEBI" id="CHEBI:15377"/>
        <dbReference type="ChEBI" id="CHEBI:15378"/>
        <dbReference type="ChEBI" id="CHEBI:83064"/>
        <dbReference type="ChEBI" id="CHEBI:173113"/>
        <dbReference type="EC" id="3.1.4.58"/>
    </reaction>
</comment>
<dbReference type="EMBL" id="FNES01000002">
    <property type="protein sequence ID" value="SDI88899.1"/>
    <property type="molecule type" value="Genomic_DNA"/>
</dbReference>
<dbReference type="NCBIfam" id="TIGR02258">
    <property type="entry name" value="2_5_ligase"/>
    <property type="match status" value="1"/>
</dbReference>
<evidence type="ECO:0000256" key="1">
    <source>
        <dbReference type="ARBA" id="ARBA00022801"/>
    </source>
</evidence>
<comment type="function">
    <text evidence="2">Hydrolyzes RNA 2',3'-cyclic phosphodiester to an RNA 2'-phosphomonoester.</text>
</comment>
<protein>
    <recommendedName>
        <fullName evidence="2">RNA 2',3'-cyclic phosphodiesterase</fullName>
        <shortName evidence="2">RNA 2',3'-CPDase</shortName>
        <ecNumber evidence="2">3.1.4.58</ecNumber>
    </recommendedName>
</protein>
<feature type="active site" description="Proton donor" evidence="2">
    <location>
        <position position="39"/>
    </location>
</feature>
<feature type="short sequence motif" description="HXTX 1" evidence="2">
    <location>
        <begin position="39"/>
        <end position="42"/>
    </location>
</feature>
<comment type="similarity">
    <text evidence="2">Belongs to the 2H phosphoesterase superfamily. ThpR family.</text>
</comment>
<evidence type="ECO:0000313" key="4">
    <source>
        <dbReference type="Proteomes" id="UP000198525"/>
    </source>
</evidence>
<dbReference type="InterPro" id="IPR009097">
    <property type="entry name" value="Cyclic_Pdiesterase"/>
</dbReference>
<dbReference type="GO" id="GO:0004113">
    <property type="term" value="F:2',3'-cyclic-nucleotide 3'-phosphodiesterase activity"/>
    <property type="evidence" value="ECO:0007669"/>
    <property type="project" value="InterPro"/>
</dbReference>
<evidence type="ECO:0000313" key="3">
    <source>
        <dbReference type="EMBL" id="SDI88899.1"/>
    </source>
</evidence>
<keyword evidence="3" id="KW-0436">Ligase</keyword>
<proteinExistence type="inferred from homology"/>
<feature type="short sequence motif" description="HXTX 2" evidence="2">
    <location>
        <begin position="121"/>
        <end position="124"/>
    </location>
</feature>
<dbReference type="SUPFAM" id="SSF55144">
    <property type="entry name" value="LigT-like"/>
    <property type="match status" value="1"/>
</dbReference>
<keyword evidence="1 2" id="KW-0378">Hydrolase</keyword>
<dbReference type="EC" id="3.1.4.58" evidence="2"/>
<reference evidence="3 4" key="1">
    <citation type="submission" date="2016-10" db="EMBL/GenBank/DDBJ databases">
        <authorList>
            <person name="de Groot N.N."/>
        </authorList>
    </citation>
    <scope>NUCLEOTIDE SEQUENCE [LARGE SCALE GENOMIC DNA]</scope>
    <source>
        <strain evidence="3 4">CGMCC 1.6133</strain>
    </source>
</reference>
<dbReference type="PANTHER" id="PTHR35561:SF1">
    <property type="entry name" value="RNA 2',3'-CYCLIC PHOSPHODIESTERASE"/>
    <property type="match status" value="1"/>
</dbReference>
<accession>A0A1G8P8R7</accession>
<dbReference type="GO" id="GO:0008664">
    <property type="term" value="F:RNA 2',3'-cyclic 3'-phosphodiesterase activity"/>
    <property type="evidence" value="ECO:0007669"/>
    <property type="project" value="UniProtKB-EC"/>
</dbReference>
<dbReference type="AlphaFoldDB" id="A0A1G8P8R7"/>
<dbReference type="GO" id="GO:0016874">
    <property type="term" value="F:ligase activity"/>
    <property type="evidence" value="ECO:0007669"/>
    <property type="project" value="UniProtKB-KW"/>
</dbReference>
<keyword evidence="4" id="KW-1185">Reference proteome</keyword>
<evidence type="ECO:0000256" key="2">
    <source>
        <dbReference type="HAMAP-Rule" id="MF_01940"/>
    </source>
</evidence>
<dbReference type="Gene3D" id="3.90.1140.10">
    <property type="entry name" value="Cyclic phosphodiesterase"/>
    <property type="match status" value="1"/>
</dbReference>
<gene>
    <name evidence="3" type="ORF">SAMN04487954_1028</name>
</gene>
<dbReference type="RefSeq" id="WP_089682612.1">
    <property type="nucleotide sequence ID" value="NZ_FNES01000002.1"/>
</dbReference>
<sequence>MRLFLALNPPPELRLRLDELADIAHAHCGGRRVPTANLHLTLAFLGEVEEAKSRVLADWLRGLTITPGEWRLDAWGHFPRPGIVWVGGQQPDPMLTALHQQLWESLEARGVTGRSGHFVPHVTLVRQATQPDSQTLPPPPASRWTYDRIALMQSLTDHRGACYRTLAQSTPASNA</sequence>
<feature type="active site" description="Proton acceptor" evidence="2">
    <location>
        <position position="121"/>
    </location>
</feature>
<dbReference type="PANTHER" id="PTHR35561">
    <property type="entry name" value="RNA 2',3'-CYCLIC PHOSPHODIESTERASE"/>
    <property type="match status" value="1"/>
</dbReference>
<dbReference type="InterPro" id="IPR004175">
    <property type="entry name" value="RNA_CPDase"/>
</dbReference>
<organism evidence="3 4">
    <name type="scientific">Billgrantia gudaonensis</name>
    <dbReference type="NCBI Taxonomy" id="376427"/>
    <lineage>
        <taxon>Bacteria</taxon>
        <taxon>Pseudomonadati</taxon>
        <taxon>Pseudomonadota</taxon>
        <taxon>Gammaproteobacteria</taxon>
        <taxon>Oceanospirillales</taxon>
        <taxon>Halomonadaceae</taxon>
        <taxon>Billgrantia</taxon>
    </lineage>
</organism>
<dbReference type="Pfam" id="PF13563">
    <property type="entry name" value="2_5_RNA_ligase2"/>
    <property type="match status" value="1"/>
</dbReference>
<dbReference type="HAMAP" id="MF_01940">
    <property type="entry name" value="RNA_CPDase"/>
    <property type="match status" value="1"/>
</dbReference>
<dbReference type="Proteomes" id="UP000198525">
    <property type="component" value="Unassembled WGS sequence"/>
</dbReference>
<dbReference type="STRING" id="376427.SAMN04487954_1028"/>